<proteinExistence type="predicted"/>
<organism evidence="1 2">
    <name type="scientific">Parathielavia hyrcaniae</name>
    <dbReference type="NCBI Taxonomy" id="113614"/>
    <lineage>
        <taxon>Eukaryota</taxon>
        <taxon>Fungi</taxon>
        <taxon>Dikarya</taxon>
        <taxon>Ascomycota</taxon>
        <taxon>Pezizomycotina</taxon>
        <taxon>Sordariomycetes</taxon>
        <taxon>Sordariomycetidae</taxon>
        <taxon>Sordariales</taxon>
        <taxon>Chaetomiaceae</taxon>
        <taxon>Parathielavia</taxon>
    </lineage>
</organism>
<reference evidence="1" key="1">
    <citation type="journal article" date="2023" name="Mol. Phylogenet. Evol.">
        <title>Genome-scale phylogeny and comparative genomics of the fungal order Sordariales.</title>
        <authorList>
            <person name="Hensen N."/>
            <person name="Bonometti L."/>
            <person name="Westerberg I."/>
            <person name="Brannstrom I.O."/>
            <person name="Guillou S."/>
            <person name="Cros-Aarteil S."/>
            <person name="Calhoun S."/>
            <person name="Haridas S."/>
            <person name="Kuo A."/>
            <person name="Mondo S."/>
            <person name="Pangilinan J."/>
            <person name="Riley R."/>
            <person name="LaButti K."/>
            <person name="Andreopoulos B."/>
            <person name="Lipzen A."/>
            <person name="Chen C."/>
            <person name="Yan M."/>
            <person name="Daum C."/>
            <person name="Ng V."/>
            <person name="Clum A."/>
            <person name="Steindorff A."/>
            <person name="Ohm R.A."/>
            <person name="Martin F."/>
            <person name="Silar P."/>
            <person name="Natvig D.O."/>
            <person name="Lalanne C."/>
            <person name="Gautier V."/>
            <person name="Ament-Velasquez S.L."/>
            <person name="Kruys A."/>
            <person name="Hutchinson M.I."/>
            <person name="Powell A.J."/>
            <person name="Barry K."/>
            <person name="Miller A.N."/>
            <person name="Grigoriev I.V."/>
            <person name="Debuchy R."/>
            <person name="Gladieux P."/>
            <person name="Hiltunen Thoren M."/>
            <person name="Johannesson H."/>
        </authorList>
    </citation>
    <scope>NUCLEOTIDE SEQUENCE</scope>
    <source>
        <strain evidence="1">CBS 757.83</strain>
    </source>
</reference>
<keyword evidence="2" id="KW-1185">Reference proteome</keyword>
<protein>
    <submittedName>
        <fullName evidence="1">Uncharacterized protein</fullName>
    </submittedName>
</protein>
<sequence>MRGRHDSNDSATTRRRRRPTHHIHHDFILLRTFMFYDIHGRERLGSWHDMAQAHRQTLQVSFVDESTTIIDDLEPPSIWVSRVSCSLFCLPESFPGALCRFVHYWLALASHPFRLLTGSGVSFLSLSLSLSPFLSLRYDDASAFSISAVTQNLCQGNRASWVDFV</sequence>
<evidence type="ECO:0000313" key="1">
    <source>
        <dbReference type="EMBL" id="KAK4099049.1"/>
    </source>
</evidence>
<dbReference type="AlphaFoldDB" id="A0AAN6PYM5"/>
<dbReference type="EMBL" id="MU863653">
    <property type="protein sequence ID" value="KAK4099049.1"/>
    <property type="molecule type" value="Genomic_DNA"/>
</dbReference>
<reference evidence="1" key="2">
    <citation type="submission" date="2023-05" db="EMBL/GenBank/DDBJ databases">
        <authorList>
            <consortium name="Lawrence Berkeley National Laboratory"/>
            <person name="Steindorff A."/>
            <person name="Hensen N."/>
            <person name="Bonometti L."/>
            <person name="Westerberg I."/>
            <person name="Brannstrom I.O."/>
            <person name="Guillou S."/>
            <person name="Cros-Aarteil S."/>
            <person name="Calhoun S."/>
            <person name="Haridas S."/>
            <person name="Kuo A."/>
            <person name="Mondo S."/>
            <person name="Pangilinan J."/>
            <person name="Riley R."/>
            <person name="Labutti K."/>
            <person name="Andreopoulos B."/>
            <person name="Lipzen A."/>
            <person name="Chen C."/>
            <person name="Yanf M."/>
            <person name="Daum C."/>
            <person name="Ng V."/>
            <person name="Clum A."/>
            <person name="Ohm R."/>
            <person name="Martin F."/>
            <person name="Silar P."/>
            <person name="Natvig D."/>
            <person name="Lalanne C."/>
            <person name="Gautier V."/>
            <person name="Ament-Velasquez S.L."/>
            <person name="Kruys A."/>
            <person name="Hutchinson M.I."/>
            <person name="Powell A.J."/>
            <person name="Barry K."/>
            <person name="Miller A.N."/>
            <person name="Grigoriev I.V."/>
            <person name="Debuchy R."/>
            <person name="Gladieux P."/>
            <person name="Thoren M.H."/>
            <person name="Johannesson H."/>
        </authorList>
    </citation>
    <scope>NUCLEOTIDE SEQUENCE</scope>
    <source>
        <strain evidence="1">CBS 757.83</strain>
    </source>
</reference>
<name>A0AAN6PYM5_9PEZI</name>
<evidence type="ECO:0000313" key="2">
    <source>
        <dbReference type="Proteomes" id="UP001305647"/>
    </source>
</evidence>
<accession>A0AAN6PYM5</accession>
<gene>
    <name evidence="1" type="ORF">N658DRAFT_203714</name>
</gene>
<dbReference type="Proteomes" id="UP001305647">
    <property type="component" value="Unassembled WGS sequence"/>
</dbReference>
<comment type="caution">
    <text evidence="1">The sequence shown here is derived from an EMBL/GenBank/DDBJ whole genome shotgun (WGS) entry which is preliminary data.</text>
</comment>